<comment type="caution">
    <text evidence="1">The sequence shown here is derived from an EMBL/GenBank/DDBJ whole genome shotgun (WGS) entry which is preliminary data.</text>
</comment>
<organism evidence="1 2">
    <name type="scientific">Gaetbulibacter aquiaggeris</name>
    <dbReference type="NCBI Taxonomy" id="1735373"/>
    <lineage>
        <taxon>Bacteria</taxon>
        <taxon>Pseudomonadati</taxon>
        <taxon>Bacteroidota</taxon>
        <taxon>Flavobacteriia</taxon>
        <taxon>Flavobacteriales</taxon>
        <taxon>Flavobacteriaceae</taxon>
        <taxon>Gaetbulibacter</taxon>
    </lineage>
</organism>
<proteinExistence type="predicted"/>
<evidence type="ECO:0000313" key="2">
    <source>
        <dbReference type="Proteomes" id="UP001610104"/>
    </source>
</evidence>
<dbReference type="RefSeq" id="WP_395439056.1">
    <property type="nucleotide sequence ID" value="NZ_JBAWKC010000005.1"/>
</dbReference>
<reference evidence="1 2" key="1">
    <citation type="submission" date="2024-02" db="EMBL/GenBank/DDBJ databases">
        <title>A Gaetbulibacter species isolated from tidal flats and genomic insights of their niches.</title>
        <authorList>
            <person name="Ye Y."/>
        </authorList>
    </citation>
    <scope>NUCLEOTIDE SEQUENCE [LARGE SCALE GENOMIC DNA]</scope>
    <source>
        <strain evidence="1 2">KEM-8</strain>
    </source>
</reference>
<protein>
    <submittedName>
        <fullName evidence="1">Uncharacterized protein</fullName>
    </submittedName>
</protein>
<gene>
    <name evidence="1" type="ORF">V8G56_13850</name>
</gene>
<keyword evidence="2" id="KW-1185">Reference proteome</keyword>
<dbReference type="EMBL" id="JBAWKC010000005">
    <property type="protein sequence ID" value="MFH6769831.1"/>
    <property type="molecule type" value="Genomic_DNA"/>
</dbReference>
<name>A0ABW7MSM2_9FLAO</name>
<sequence length="382" mass="43699">MNKTFRSFSFSVVLFKKTVKHMTTFINIFIRKILSYSFAMLFTFTSCRKEEVEFVQAPSNEVLVANSSIAGLIKNTTINDGSNDNIIDKANCFNITFPFNVTVNGISVTIASETDYLIVEYILDESDDDVDNISISYPVTITLDDYKRIIVNNSSELSNYSNNCNGENQPDDDVECLDFQYPITASVFNKDNEILETVSFNSDNDLIDFFNYLNTNYIVTINFPINVLLLDGSLIVINNLNELETTINTHKNDCDEDDDYDYNDDDCNDCNPEQLESLLTSCSDWTIDKLERYNRDYDNYYDGYTFNFSTDGIITVYYGTNTDYGTWTASGSGNNLVVVINVPDLPYCNNNWILHEISQYSESKIDLRVGDNDRMRYKNSCN</sequence>
<evidence type="ECO:0000313" key="1">
    <source>
        <dbReference type="EMBL" id="MFH6769831.1"/>
    </source>
</evidence>
<accession>A0ABW7MSM2</accession>
<dbReference type="Proteomes" id="UP001610104">
    <property type="component" value="Unassembled WGS sequence"/>
</dbReference>